<reference evidence="2 3" key="1">
    <citation type="submission" date="2019-03" db="EMBL/GenBank/DDBJ databases">
        <title>Ramlibacter henchirensis DSM 14656, whole genome shotgun sequence.</title>
        <authorList>
            <person name="Zhang X."/>
            <person name="Feng G."/>
            <person name="Zhu H."/>
        </authorList>
    </citation>
    <scope>NUCLEOTIDE SEQUENCE [LARGE SCALE GENOMIC DNA]</scope>
    <source>
        <strain evidence="2 3">DSM 14656</strain>
    </source>
</reference>
<comment type="caution">
    <text evidence="2">The sequence shown here is derived from an EMBL/GenBank/DDBJ whole genome shotgun (WGS) entry which is preliminary data.</text>
</comment>
<accession>A0A4Z0BWD6</accession>
<feature type="region of interest" description="Disordered" evidence="1">
    <location>
        <begin position="19"/>
        <end position="51"/>
    </location>
</feature>
<dbReference type="RefSeq" id="WP_135264555.1">
    <property type="nucleotide sequence ID" value="NZ_SMLM01000002.1"/>
</dbReference>
<sequence length="154" mass="17250">MSAGSDRLERSRLAILEHLHNKEQRRRGRAPEDTGPEHADEGTWQSHRRAHRPGAGGWLETLREVVSDWWKYHPAHMAFDIARPALGSYARRNPATYLGAAALLGAGLFFMRPWKLISITGVLVALARSPHVAQLVMQAMSASQNPRDDEPVQE</sequence>
<dbReference type="EMBL" id="SMLM01000002">
    <property type="protein sequence ID" value="TFZ03032.1"/>
    <property type="molecule type" value="Genomic_DNA"/>
</dbReference>
<evidence type="ECO:0000256" key="1">
    <source>
        <dbReference type="SAM" id="MobiDB-lite"/>
    </source>
</evidence>
<gene>
    <name evidence="2" type="ORF">EZ313_17605</name>
</gene>
<name>A0A4Z0BWD6_9BURK</name>
<evidence type="ECO:0000313" key="2">
    <source>
        <dbReference type="EMBL" id="TFZ03032.1"/>
    </source>
</evidence>
<dbReference type="AlphaFoldDB" id="A0A4Z0BWD6"/>
<protein>
    <submittedName>
        <fullName evidence="2">Uncharacterized protein</fullName>
    </submittedName>
</protein>
<keyword evidence="3" id="KW-1185">Reference proteome</keyword>
<evidence type="ECO:0000313" key="3">
    <source>
        <dbReference type="Proteomes" id="UP000298180"/>
    </source>
</evidence>
<dbReference type="Proteomes" id="UP000298180">
    <property type="component" value="Unassembled WGS sequence"/>
</dbReference>
<dbReference type="OrthoDB" id="8910965at2"/>
<organism evidence="2 3">
    <name type="scientific">Ramlibacter henchirensis</name>
    <dbReference type="NCBI Taxonomy" id="204072"/>
    <lineage>
        <taxon>Bacteria</taxon>
        <taxon>Pseudomonadati</taxon>
        <taxon>Pseudomonadota</taxon>
        <taxon>Betaproteobacteria</taxon>
        <taxon>Burkholderiales</taxon>
        <taxon>Comamonadaceae</taxon>
        <taxon>Ramlibacter</taxon>
    </lineage>
</organism>
<feature type="compositionally biased region" description="Basic and acidic residues" evidence="1">
    <location>
        <begin position="29"/>
        <end position="41"/>
    </location>
</feature>
<proteinExistence type="predicted"/>